<reference evidence="5" key="1">
    <citation type="submission" date="2025-08" db="UniProtKB">
        <authorList>
            <consortium name="RefSeq"/>
        </authorList>
    </citation>
    <scope>IDENTIFICATION</scope>
</reference>
<feature type="domain" description="Partial AB-hydrolase lipase" evidence="3">
    <location>
        <begin position="308"/>
        <end position="371"/>
    </location>
</feature>
<dbReference type="GO" id="GO:0016787">
    <property type="term" value="F:hydrolase activity"/>
    <property type="evidence" value="ECO:0007669"/>
    <property type="project" value="UniProtKB-KW"/>
</dbReference>
<dbReference type="Pfam" id="PF04083">
    <property type="entry name" value="Abhydro_lipase"/>
    <property type="match status" value="2"/>
</dbReference>
<comment type="similarity">
    <text evidence="1">Belongs to the AB hydrolase superfamily. Lipase family.</text>
</comment>
<keyword evidence="2" id="KW-0472">Membrane</keyword>
<proteinExistence type="inferred from homology"/>
<name>A0A6J1VSL1_9SAUR</name>
<sequence>METGTKLYTTRYKKMGFLFLMVFAIQGILSSMRIVPQARNPEAYMNISEIIHHKGYQAEEYEVATSDGYILTLNRIPRGRKQHWSQSGKPAVLLQHGLCVEGRVWVANMPNQSLGFMLADAGYDVWIGNNRGTSWSRKHQHLTIKQDQYHAYSFDEMARYDLPAMISFIVKKTRNSKIHVGYSQGATQGLIALSSVPYVAEKIKMFHALSPATIVKNSQTPIIKLLILPDAVLKGLVGRRDFFLRNEILREIVIHTCSSIIYNKLCSRIISFIGGYNEKNLNLSRMDVYMSYFPDSTSVQNILHWGQSQMISHHGYPSEEYEVLTEDGYYLTINRIPWGRKNIAVIDPTEPKLVVFLQHGIFGEASHWVENMANNSLGFILADTGYDVWLGNSRGTSMSQRHQTFSVDQAEFWNFSFHEMAMYDLPATINFILKKTKQKQLYYIGYSQGATIGFIAFSAMPELSKKIRMFLALAPVIYATYVPNNLLKSLSSFPQYSFKQIFGDKNTMNPIKYFVKKLCTIAFMHKLCAKFVFFPDTYNTTNLNMSRIDVYAAHFPDITSVKTILHWKQMLDTGLFRYFDYEDKNQMIYKQSSPPSYQIKDLSVPTAVWSGGQDTVADPKDIELLLSGIVNLVYHCSWADWTHWDLIWGLNAPQRMFFKIIQLMEKSV</sequence>
<protein>
    <submittedName>
        <fullName evidence="5">Lysosomal acid lipase/cholesteryl ester hydrolase</fullName>
    </submittedName>
</protein>
<evidence type="ECO:0000256" key="1">
    <source>
        <dbReference type="ARBA" id="ARBA00010701"/>
    </source>
</evidence>
<dbReference type="PANTHER" id="PTHR11005">
    <property type="entry name" value="LYSOSOMAL ACID LIPASE-RELATED"/>
    <property type="match status" value="1"/>
</dbReference>
<evidence type="ECO:0000313" key="5">
    <source>
        <dbReference type="RefSeq" id="XP_026542939.1"/>
    </source>
</evidence>
<evidence type="ECO:0000256" key="2">
    <source>
        <dbReference type="SAM" id="Phobius"/>
    </source>
</evidence>
<keyword evidence="5" id="KW-0378">Hydrolase</keyword>
<keyword evidence="2" id="KW-0812">Transmembrane</keyword>
<keyword evidence="4" id="KW-1185">Reference proteome</keyword>
<organism evidence="4 5">
    <name type="scientific">Notechis scutatus</name>
    <name type="common">mainland tiger snake</name>
    <dbReference type="NCBI Taxonomy" id="8663"/>
    <lineage>
        <taxon>Eukaryota</taxon>
        <taxon>Metazoa</taxon>
        <taxon>Chordata</taxon>
        <taxon>Craniata</taxon>
        <taxon>Vertebrata</taxon>
        <taxon>Euteleostomi</taxon>
        <taxon>Lepidosauria</taxon>
        <taxon>Squamata</taxon>
        <taxon>Bifurcata</taxon>
        <taxon>Unidentata</taxon>
        <taxon>Episquamata</taxon>
        <taxon>Toxicofera</taxon>
        <taxon>Serpentes</taxon>
        <taxon>Colubroidea</taxon>
        <taxon>Elapidae</taxon>
        <taxon>Hydrophiinae</taxon>
        <taxon>Notechis</taxon>
    </lineage>
</organism>
<dbReference type="GO" id="GO:0006629">
    <property type="term" value="P:lipid metabolic process"/>
    <property type="evidence" value="ECO:0007669"/>
    <property type="project" value="InterPro"/>
</dbReference>
<evidence type="ECO:0000313" key="4">
    <source>
        <dbReference type="Proteomes" id="UP000504612"/>
    </source>
</evidence>
<dbReference type="KEGG" id="nss:113425153"/>
<dbReference type="InterPro" id="IPR006693">
    <property type="entry name" value="AB_hydrolase_lipase"/>
</dbReference>
<dbReference type="RefSeq" id="XP_026542939.1">
    <property type="nucleotide sequence ID" value="XM_026687154.1"/>
</dbReference>
<accession>A0A6J1VSL1</accession>
<feature type="transmembrane region" description="Helical" evidence="2">
    <location>
        <begin position="15"/>
        <end position="35"/>
    </location>
</feature>
<dbReference type="GeneID" id="113425153"/>
<evidence type="ECO:0000259" key="3">
    <source>
        <dbReference type="Pfam" id="PF04083"/>
    </source>
</evidence>
<feature type="domain" description="Partial AB-hydrolase lipase" evidence="3">
    <location>
        <begin position="47"/>
        <end position="108"/>
    </location>
</feature>
<dbReference type="FunFam" id="3.40.50.1820:FF:000012">
    <property type="entry name" value="Lipase"/>
    <property type="match status" value="2"/>
</dbReference>
<keyword evidence="2" id="KW-1133">Transmembrane helix</keyword>
<dbReference type="SUPFAM" id="SSF53474">
    <property type="entry name" value="alpha/beta-Hydrolases"/>
    <property type="match status" value="2"/>
</dbReference>
<dbReference type="Proteomes" id="UP000504612">
    <property type="component" value="Unplaced"/>
</dbReference>
<gene>
    <name evidence="5" type="primary">LOC113425153</name>
</gene>
<dbReference type="Gene3D" id="3.40.50.1820">
    <property type="entry name" value="alpha/beta hydrolase"/>
    <property type="match status" value="2"/>
</dbReference>
<dbReference type="InterPro" id="IPR029058">
    <property type="entry name" value="AB_hydrolase_fold"/>
</dbReference>
<dbReference type="AlphaFoldDB" id="A0A6J1VSL1"/>